<evidence type="ECO:0000313" key="2">
    <source>
        <dbReference type="EMBL" id="GJT10375.1"/>
    </source>
</evidence>
<dbReference type="PANTHER" id="PTHR45181">
    <property type="entry name" value="HEAT SHOCK PROTEIN DNAJ WITH TETRATRICOPEPTIDE REPEAT-CONTAINING PROTEIN"/>
    <property type="match status" value="1"/>
</dbReference>
<dbReference type="Pfam" id="PF00226">
    <property type="entry name" value="DnaJ"/>
    <property type="match status" value="1"/>
</dbReference>
<dbReference type="EMBL" id="BQNB010012983">
    <property type="protein sequence ID" value="GJT10375.1"/>
    <property type="molecule type" value="Genomic_DNA"/>
</dbReference>
<name>A0ABQ5B6K1_9ASTR</name>
<dbReference type="InterPro" id="IPR001623">
    <property type="entry name" value="DnaJ_domain"/>
</dbReference>
<comment type="caution">
    <text evidence="2">The sequence shown here is derived from an EMBL/GenBank/DDBJ whole genome shotgun (WGS) entry which is preliminary data.</text>
</comment>
<dbReference type="InterPro" id="IPR036869">
    <property type="entry name" value="J_dom_sf"/>
</dbReference>
<feature type="domain" description="J" evidence="1">
    <location>
        <begin position="142"/>
        <end position="249"/>
    </location>
</feature>
<dbReference type="Proteomes" id="UP001151760">
    <property type="component" value="Unassembled WGS sequence"/>
</dbReference>
<dbReference type="Gene3D" id="1.10.287.110">
    <property type="entry name" value="DnaJ domain"/>
    <property type="match status" value="1"/>
</dbReference>
<evidence type="ECO:0000313" key="3">
    <source>
        <dbReference type="Proteomes" id="UP001151760"/>
    </source>
</evidence>
<reference evidence="2" key="2">
    <citation type="submission" date="2022-01" db="EMBL/GenBank/DDBJ databases">
        <authorList>
            <person name="Yamashiro T."/>
            <person name="Shiraishi A."/>
            <person name="Satake H."/>
            <person name="Nakayama K."/>
        </authorList>
    </citation>
    <scope>NUCLEOTIDE SEQUENCE</scope>
</reference>
<dbReference type="PROSITE" id="PS50076">
    <property type="entry name" value="DNAJ_2"/>
    <property type="match status" value="1"/>
</dbReference>
<reference evidence="2" key="1">
    <citation type="journal article" date="2022" name="Int. J. Mol. Sci.">
        <title>Draft Genome of Tanacetum Coccineum: Genomic Comparison of Closely Related Tanacetum-Family Plants.</title>
        <authorList>
            <person name="Yamashiro T."/>
            <person name="Shiraishi A."/>
            <person name="Nakayama K."/>
            <person name="Satake H."/>
        </authorList>
    </citation>
    <scope>NUCLEOTIDE SEQUENCE</scope>
</reference>
<sequence>MHDPGLPVRVDSIFALRSFVKACKGGSISPKDVGVPAGNRNEKKADCTLQIVRDHNDSCGSSTLPSTASDHSMPIILNNSLQQVLHTADICSLMEHEGYTIQGDYLQAKPVSVVQLSDDCNLAIVLDGDYMKRYMKKGMSMDLYMIMGLKGSESGLEIKKAYHKAALRHHPDKVKYVGILIISWQPQINAPPPLYWTKDVIIMAGHNRNPQTEALLQFLELPYVLDQSEPAQSLASSISRVMQASDPTRFQNLLQTLDFRYQALENKVAQHAD</sequence>
<evidence type="ECO:0000259" key="1">
    <source>
        <dbReference type="PROSITE" id="PS50076"/>
    </source>
</evidence>
<dbReference type="CDD" id="cd06257">
    <property type="entry name" value="DnaJ"/>
    <property type="match status" value="1"/>
</dbReference>
<proteinExistence type="predicted"/>
<keyword evidence="3" id="KW-1185">Reference proteome</keyword>
<protein>
    <submittedName>
        <fullName evidence="2">DnaJ domain, zinc finger, CCHC-type, tetratricopeptide-like helical domain protein</fullName>
    </submittedName>
</protein>
<organism evidence="2 3">
    <name type="scientific">Tanacetum coccineum</name>
    <dbReference type="NCBI Taxonomy" id="301880"/>
    <lineage>
        <taxon>Eukaryota</taxon>
        <taxon>Viridiplantae</taxon>
        <taxon>Streptophyta</taxon>
        <taxon>Embryophyta</taxon>
        <taxon>Tracheophyta</taxon>
        <taxon>Spermatophyta</taxon>
        <taxon>Magnoliopsida</taxon>
        <taxon>eudicotyledons</taxon>
        <taxon>Gunneridae</taxon>
        <taxon>Pentapetalae</taxon>
        <taxon>asterids</taxon>
        <taxon>campanulids</taxon>
        <taxon>Asterales</taxon>
        <taxon>Asteraceae</taxon>
        <taxon>Asteroideae</taxon>
        <taxon>Anthemideae</taxon>
        <taxon>Anthemidinae</taxon>
        <taxon>Tanacetum</taxon>
    </lineage>
</organism>
<dbReference type="PANTHER" id="PTHR45181:SF13">
    <property type="entry name" value="DNAJ DOMAIN, ZINC FINGER, CCHC-TYPE, TETRATRICOPEPTIDE-LIKE HELICAL DOMAIN PROTEIN-RELATED"/>
    <property type="match status" value="1"/>
</dbReference>
<dbReference type="SUPFAM" id="SSF46565">
    <property type="entry name" value="Chaperone J-domain"/>
    <property type="match status" value="1"/>
</dbReference>
<accession>A0ABQ5B6K1</accession>
<gene>
    <name evidence="2" type="ORF">Tco_0857417</name>
</gene>